<dbReference type="PANTHER" id="PTHR24418">
    <property type="entry name" value="TYROSINE-PROTEIN KINASE"/>
    <property type="match status" value="1"/>
</dbReference>
<keyword evidence="4 11" id="KW-0418">Kinase</keyword>
<keyword evidence="9" id="KW-0727">SH2 domain</keyword>
<comment type="catalytic activity">
    <reaction evidence="7 11">
        <text>L-tyrosyl-[protein] + ATP = O-phospho-L-tyrosyl-[protein] + ADP + H(+)</text>
        <dbReference type="Rhea" id="RHEA:10596"/>
        <dbReference type="Rhea" id="RHEA-COMP:10136"/>
        <dbReference type="Rhea" id="RHEA-COMP:20101"/>
        <dbReference type="ChEBI" id="CHEBI:15378"/>
        <dbReference type="ChEBI" id="CHEBI:30616"/>
        <dbReference type="ChEBI" id="CHEBI:46858"/>
        <dbReference type="ChEBI" id="CHEBI:61978"/>
        <dbReference type="ChEBI" id="CHEBI:456216"/>
        <dbReference type="EC" id="2.7.10.2"/>
    </reaction>
</comment>
<dbReference type="InterPro" id="IPR002110">
    <property type="entry name" value="Ankyrin_rpt"/>
</dbReference>
<feature type="domain" description="Protein kinase" evidence="14">
    <location>
        <begin position="605"/>
        <end position="864"/>
    </location>
</feature>
<dbReference type="InterPro" id="IPR036860">
    <property type="entry name" value="SH2_dom_sf"/>
</dbReference>
<organism evidence="16 17">
    <name type="scientific">Rotaria socialis</name>
    <dbReference type="NCBI Taxonomy" id="392032"/>
    <lineage>
        <taxon>Eukaryota</taxon>
        <taxon>Metazoa</taxon>
        <taxon>Spiralia</taxon>
        <taxon>Gnathifera</taxon>
        <taxon>Rotifera</taxon>
        <taxon>Eurotatoria</taxon>
        <taxon>Bdelloidea</taxon>
        <taxon>Philodinida</taxon>
        <taxon>Philodinidae</taxon>
        <taxon>Rotaria</taxon>
    </lineage>
</organism>
<evidence type="ECO:0000313" key="15">
    <source>
        <dbReference type="EMBL" id="CAF3394330.1"/>
    </source>
</evidence>
<sequence length="908" mass="103638">MNSIYKQDRSITHLVKTQSLIDLLEKDHDDLIKQSYSISYYHSNIDRDQAEQLLRTKYSASPCEGLFLLRDCSASPYDFSLSLIHNKTFFHYKIQLIYDIYFSIDSGPQIAGIENLIRFYQENADGLICILSKEFVKGQPPPVTLRLIGFTNTLHRACQQGNFDIVKKILSSEYYIHRPDINAKDSQGSTALHRASFIGHDDIVRLLIKEGSHVLARDANGATTLHRAAAGNRPSALAILINEGLVNCEERNYKNCWVPLHEAAFHNSAACVRVLLDCGAPLRPRTDQGKTPLELAEESKSTESINILRQYKTPPAKSSRLDWLHDQSNFDRHSAKQLMESSIDGPTMGMFVVRRSSTNLDNYALTIFYDNDFFNFEIIHPNETTYYIDDGPFFDSLEHLVDHYCRIPDGLPTTLICSVNRSKEIVLSRMQPCITSYMNHQTKDGTFRYHCIAVLDITTGLKYNFNHQKSFENTKSLPNIQPSTSSIHRPKVLSSLNSSMNSLSSLSSRSRASSGQENLLSNSSSSLSLSSPSSSLKPIISLNKDENSAKHLKSFVDRRNIVGGKIRPFTPDFQTKSRSNQLKIPGMERETYKYYELNLISPDQINRTAKLGEGEFGEVYEGFYRETSTTIPVAIKVLKDYSYSAKQDFLREAEHMSKLNHHCICKLYGIVDSNDTDMMMIIELLLFGSMLDYLLKYKLRVSEYRLKLWASQIADGMEYMESKGIIHRDLAARNILLQSTDQVKISDFGLSRCIDSDVYVQKSDSKIPVKWYAPEAISLGKFTSKSDVWSVGVTFWEMFSYGAVPYGDMSGSDVYYSLKQGKRLEQSTYCPEYMYQIMLKCWEWDEKKRPSFHELVQLLQNEFTPLPPNRTRRKSSFIGDLTKEQTNEQHGMNNNNDNNHESSNITKL</sequence>
<evidence type="ECO:0000256" key="11">
    <source>
        <dbReference type="RuleBase" id="RU362096"/>
    </source>
</evidence>
<evidence type="ECO:0000313" key="16">
    <source>
        <dbReference type="EMBL" id="CAF4337801.1"/>
    </source>
</evidence>
<keyword evidence="1" id="KW-0597">Phosphoprotein</keyword>
<evidence type="ECO:0000256" key="3">
    <source>
        <dbReference type="ARBA" id="ARBA00022741"/>
    </source>
</evidence>
<evidence type="ECO:0000256" key="1">
    <source>
        <dbReference type="ARBA" id="ARBA00022553"/>
    </source>
</evidence>
<dbReference type="EMBL" id="CAJNYD010002136">
    <property type="protein sequence ID" value="CAF3394330.1"/>
    <property type="molecule type" value="Genomic_DNA"/>
</dbReference>
<protein>
    <recommendedName>
        <fullName evidence="11">Tyrosine-protein kinase</fullName>
        <ecNumber evidence="11">2.7.10.2</ecNumber>
    </recommendedName>
</protein>
<feature type="domain" description="SH2" evidence="13">
    <location>
        <begin position="40"/>
        <end position="135"/>
    </location>
</feature>
<dbReference type="Gene3D" id="1.25.40.20">
    <property type="entry name" value="Ankyrin repeat-containing domain"/>
    <property type="match status" value="1"/>
</dbReference>
<dbReference type="Gene3D" id="3.30.505.10">
    <property type="entry name" value="SH2 domain"/>
    <property type="match status" value="2"/>
</dbReference>
<dbReference type="EMBL" id="CAJOBO010001101">
    <property type="protein sequence ID" value="CAF4337801.1"/>
    <property type="molecule type" value="Genomic_DNA"/>
</dbReference>
<dbReference type="InterPro" id="IPR020635">
    <property type="entry name" value="Tyr_kinase_cat_dom"/>
</dbReference>
<evidence type="ECO:0000259" key="13">
    <source>
        <dbReference type="PROSITE" id="PS50001"/>
    </source>
</evidence>
<feature type="region of interest" description="Disordered" evidence="12">
    <location>
        <begin position="504"/>
        <end position="534"/>
    </location>
</feature>
<evidence type="ECO:0000256" key="12">
    <source>
        <dbReference type="SAM" id="MobiDB-lite"/>
    </source>
</evidence>
<evidence type="ECO:0000256" key="4">
    <source>
        <dbReference type="ARBA" id="ARBA00022777"/>
    </source>
</evidence>
<dbReference type="InterPro" id="IPR000980">
    <property type="entry name" value="SH2"/>
</dbReference>
<feature type="domain" description="SH2" evidence="13">
    <location>
        <begin position="323"/>
        <end position="419"/>
    </location>
</feature>
<dbReference type="GO" id="GO:0005524">
    <property type="term" value="F:ATP binding"/>
    <property type="evidence" value="ECO:0007669"/>
    <property type="project" value="UniProtKB-UniRule"/>
</dbReference>
<dbReference type="InterPro" id="IPR001245">
    <property type="entry name" value="Ser-Thr/Tyr_kinase_cat_dom"/>
</dbReference>
<comment type="caution">
    <text evidence="16">The sequence shown here is derived from an EMBL/GenBank/DDBJ whole genome shotgun (WGS) entry which is preliminary data.</text>
</comment>
<dbReference type="InterPro" id="IPR000719">
    <property type="entry name" value="Prot_kinase_dom"/>
</dbReference>
<reference evidence="16" key="1">
    <citation type="submission" date="2021-02" db="EMBL/GenBank/DDBJ databases">
        <authorList>
            <person name="Nowell W R."/>
        </authorList>
    </citation>
    <scope>NUCLEOTIDE SEQUENCE</scope>
</reference>
<dbReference type="Proteomes" id="UP000663833">
    <property type="component" value="Unassembled WGS sequence"/>
</dbReference>
<keyword evidence="3 10" id="KW-0547">Nucleotide-binding</keyword>
<dbReference type="SMART" id="SM00219">
    <property type="entry name" value="TyrKc"/>
    <property type="match status" value="1"/>
</dbReference>
<dbReference type="CDD" id="cd00192">
    <property type="entry name" value="PTKc"/>
    <property type="match status" value="1"/>
</dbReference>
<feature type="repeat" description="ANK" evidence="8">
    <location>
        <begin position="187"/>
        <end position="219"/>
    </location>
</feature>
<evidence type="ECO:0000313" key="17">
    <source>
        <dbReference type="Proteomes" id="UP000663851"/>
    </source>
</evidence>
<name>A0A820K8H2_9BILA</name>
<dbReference type="SUPFAM" id="SSF55550">
    <property type="entry name" value="SH2 domain"/>
    <property type="match status" value="2"/>
</dbReference>
<dbReference type="Gene3D" id="1.10.510.10">
    <property type="entry name" value="Transferase(Phosphotransferase) domain 1"/>
    <property type="match status" value="1"/>
</dbReference>
<dbReference type="Pfam" id="PF12796">
    <property type="entry name" value="Ank_2"/>
    <property type="match status" value="2"/>
</dbReference>
<keyword evidence="8" id="KW-0040">ANK repeat</keyword>
<dbReference type="FunFam" id="1.10.510.10:FF:000554">
    <property type="entry name" value="Predicted protein"/>
    <property type="match status" value="1"/>
</dbReference>
<comment type="similarity">
    <text evidence="11">Belongs to the protein kinase superfamily. Tyr protein kinase family.</text>
</comment>
<dbReference type="PROSITE" id="PS50001">
    <property type="entry name" value="SH2"/>
    <property type="match status" value="2"/>
</dbReference>
<evidence type="ECO:0000256" key="5">
    <source>
        <dbReference type="ARBA" id="ARBA00022840"/>
    </source>
</evidence>
<dbReference type="InterPro" id="IPR036770">
    <property type="entry name" value="Ankyrin_rpt-contain_sf"/>
</dbReference>
<dbReference type="Pfam" id="PF07714">
    <property type="entry name" value="PK_Tyr_Ser-Thr"/>
    <property type="match status" value="1"/>
</dbReference>
<keyword evidence="2 11" id="KW-0808">Transferase</keyword>
<dbReference type="SMART" id="SM00252">
    <property type="entry name" value="SH2"/>
    <property type="match status" value="2"/>
</dbReference>
<dbReference type="SUPFAM" id="SSF56112">
    <property type="entry name" value="Protein kinase-like (PK-like)"/>
    <property type="match status" value="1"/>
</dbReference>
<evidence type="ECO:0000259" key="14">
    <source>
        <dbReference type="PROSITE" id="PS50011"/>
    </source>
</evidence>
<evidence type="ECO:0000256" key="10">
    <source>
        <dbReference type="PROSITE-ProRule" id="PRU10141"/>
    </source>
</evidence>
<dbReference type="InterPro" id="IPR017441">
    <property type="entry name" value="Protein_kinase_ATP_BS"/>
</dbReference>
<evidence type="ECO:0000256" key="2">
    <source>
        <dbReference type="ARBA" id="ARBA00022679"/>
    </source>
</evidence>
<dbReference type="GO" id="GO:0004715">
    <property type="term" value="F:non-membrane spanning protein tyrosine kinase activity"/>
    <property type="evidence" value="ECO:0007669"/>
    <property type="project" value="UniProtKB-EC"/>
</dbReference>
<evidence type="ECO:0000256" key="8">
    <source>
        <dbReference type="PROSITE-ProRule" id="PRU00023"/>
    </source>
</evidence>
<feature type="region of interest" description="Disordered" evidence="12">
    <location>
        <begin position="886"/>
        <end position="908"/>
    </location>
</feature>
<evidence type="ECO:0000256" key="7">
    <source>
        <dbReference type="ARBA" id="ARBA00051245"/>
    </source>
</evidence>
<keyword evidence="6 11" id="KW-0829">Tyrosine-protein kinase</keyword>
<dbReference type="Pfam" id="PF00017">
    <property type="entry name" value="SH2"/>
    <property type="match status" value="2"/>
</dbReference>
<evidence type="ECO:0000256" key="6">
    <source>
        <dbReference type="ARBA" id="ARBA00023137"/>
    </source>
</evidence>
<feature type="binding site" evidence="10">
    <location>
        <position position="636"/>
    </location>
    <ligand>
        <name>ATP</name>
        <dbReference type="ChEBI" id="CHEBI:30616"/>
    </ligand>
</feature>
<accession>A0A820K8H2</accession>
<proteinExistence type="inferred from homology"/>
<dbReference type="InterPro" id="IPR008266">
    <property type="entry name" value="Tyr_kinase_AS"/>
</dbReference>
<dbReference type="InterPro" id="IPR011009">
    <property type="entry name" value="Kinase-like_dom_sf"/>
</dbReference>
<dbReference type="AlphaFoldDB" id="A0A820K8H2"/>
<dbReference type="Proteomes" id="UP000663851">
    <property type="component" value="Unassembled WGS sequence"/>
</dbReference>
<dbReference type="PRINTS" id="PR00109">
    <property type="entry name" value="TYRKINASE"/>
</dbReference>
<dbReference type="Gene3D" id="3.30.200.20">
    <property type="entry name" value="Phosphorylase Kinase, domain 1"/>
    <property type="match status" value="1"/>
</dbReference>
<dbReference type="PROSITE" id="PS50011">
    <property type="entry name" value="PROTEIN_KINASE_DOM"/>
    <property type="match status" value="1"/>
</dbReference>
<gene>
    <name evidence="16" type="ORF">HFQ381_LOCUS15897</name>
    <name evidence="15" type="ORF">LUA448_LOCUS16969</name>
</gene>
<dbReference type="InterPro" id="IPR050198">
    <property type="entry name" value="Non-receptor_tyrosine_kinases"/>
</dbReference>
<dbReference type="PROSITE" id="PS00107">
    <property type="entry name" value="PROTEIN_KINASE_ATP"/>
    <property type="match status" value="1"/>
</dbReference>
<dbReference type="PROSITE" id="PS00109">
    <property type="entry name" value="PROTEIN_KINASE_TYR"/>
    <property type="match status" value="1"/>
</dbReference>
<evidence type="ECO:0000256" key="9">
    <source>
        <dbReference type="PROSITE-ProRule" id="PRU00191"/>
    </source>
</evidence>
<dbReference type="PROSITE" id="PS50297">
    <property type="entry name" value="ANK_REP_REGION"/>
    <property type="match status" value="1"/>
</dbReference>
<keyword evidence="5 10" id="KW-0067">ATP-binding</keyword>
<dbReference type="SMART" id="SM00248">
    <property type="entry name" value="ANK"/>
    <property type="match status" value="5"/>
</dbReference>
<dbReference type="EC" id="2.7.10.2" evidence="11"/>
<dbReference type="SUPFAM" id="SSF48403">
    <property type="entry name" value="Ankyrin repeat"/>
    <property type="match status" value="1"/>
</dbReference>
<dbReference type="PROSITE" id="PS50088">
    <property type="entry name" value="ANK_REPEAT"/>
    <property type="match status" value="1"/>
</dbReference>